<keyword evidence="12" id="KW-1185">Reference proteome</keyword>
<dbReference type="EMBL" id="PDNB01000175">
    <property type="protein sequence ID" value="PGH01220.1"/>
    <property type="molecule type" value="Genomic_DNA"/>
</dbReference>
<dbReference type="FunFam" id="1.20.1250.20:FF:000078">
    <property type="entry name" value="MFS maltose transporter, putative"/>
    <property type="match status" value="1"/>
</dbReference>
<protein>
    <recommendedName>
        <fullName evidence="10">Major facilitator superfamily (MFS) profile domain-containing protein</fullName>
    </recommendedName>
</protein>
<dbReference type="OrthoDB" id="6133115at2759"/>
<dbReference type="InterPro" id="IPR005828">
    <property type="entry name" value="MFS_sugar_transport-like"/>
</dbReference>
<dbReference type="Gene3D" id="1.20.1250.20">
    <property type="entry name" value="MFS general substrate transporter like domains"/>
    <property type="match status" value="1"/>
</dbReference>
<feature type="transmembrane region" description="Helical" evidence="9">
    <location>
        <begin position="422"/>
        <end position="440"/>
    </location>
</feature>
<evidence type="ECO:0000256" key="3">
    <source>
        <dbReference type="ARBA" id="ARBA00022448"/>
    </source>
</evidence>
<name>A0A2B7WXC2_9EURO</name>
<accession>A0A2B7WXC2</accession>
<feature type="region of interest" description="Disordered" evidence="8">
    <location>
        <begin position="484"/>
        <end position="506"/>
    </location>
</feature>
<dbReference type="Proteomes" id="UP000223968">
    <property type="component" value="Unassembled WGS sequence"/>
</dbReference>
<comment type="similarity">
    <text evidence="2 7">Belongs to the major facilitator superfamily. Sugar transporter (TC 2.A.1.1) family.</text>
</comment>
<feature type="transmembrane region" description="Helical" evidence="9">
    <location>
        <begin position="255"/>
        <end position="277"/>
    </location>
</feature>
<evidence type="ECO:0000256" key="1">
    <source>
        <dbReference type="ARBA" id="ARBA00004141"/>
    </source>
</evidence>
<dbReference type="PANTHER" id="PTHR48022:SF10">
    <property type="entry name" value="MAJOR FACILITATOR SUPERFAMILY (MFS) PROFILE DOMAIN-CONTAINING PROTEIN"/>
    <property type="match status" value="1"/>
</dbReference>
<comment type="subcellular location">
    <subcellularLocation>
        <location evidence="1">Membrane</location>
        <topology evidence="1">Multi-pass membrane protein</topology>
    </subcellularLocation>
</comment>
<evidence type="ECO:0000256" key="2">
    <source>
        <dbReference type="ARBA" id="ARBA00010992"/>
    </source>
</evidence>
<feature type="transmembrane region" description="Helical" evidence="9">
    <location>
        <begin position="165"/>
        <end position="186"/>
    </location>
</feature>
<dbReference type="Pfam" id="PF00083">
    <property type="entry name" value="Sugar_tr"/>
    <property type="match status" value="1"/>
</dbReference>
<dbReference type="InterPro" id="IPR050360">
    <property type="entry name" value="MFS_Sugar_Transporters"/>
</dbReference>
<evidence type="ECO:0000256" key="8">
    <source>
        <dbReference type="SAM" id="MobiDB-lite"/>
    </source>
</evidence>
<dbReference type="PANTHER" id="PTHR48022">
    <property type="entry name" value="PLASTIDIC GLUCOSE TRANSPORTER 4"/>
    <property type="match status" value="1"/>
</dbReference>
<feature type="transmembrane region" description="Helical" evidence="9">
    <location>
        <begin position="297"/>
        <end position="314"/>
    </location>
</feature>
<feature type="transmembrane region" description="Helical" evidence="9">
    <location>
        <begin position="100"/>
        <end position="121"/>
    </location>
</feature>
<dbReference type="SUPFAM" id="SSF103473">
    <property type="entry name" value="MFS general substrate transporter"/>
    <property type="match status" value="1"/>
</dbReference>
<feature type="domain" description="Major facilitator superfamily (MFS) profile" evidence="10">
    <location>
        <begin position="1"/>
        <end position="444"/>
    </location>
</feature>
<evidence type="ECO:0000313" key="11">
    <source>
        <dbReference type="EMBL" id="PGH01220.1"/>
    </source>
</evidence>
<sequence length="506" mass="55932">MSMANCQYGYDTSTIGGFQAMVGFLQVFGYKDSSRDIGWNIGTKPQQLISSFLNVGTIIGVLLTGPFARFFGRRPAIWLASLVSGVAAGIQVGTTSLAGLYAGRILMGASNGFFITFANTYTAEASPAHLRGVIVSFFGIWVNMGSLLGSIANNFSQKHVNKYSYQIPLATIFAIPLFLSIFVVFIPESPRWLLVQGRNEEARRALQRLRGDSLKPQYFEEEIVEMTRGIEREKELAESGAFLDMFRGTNLRRTLLCVAVTVSHTTSGLWLLIAYGTFLFQMAGIDRAFETSVYKDIGGLVGTAVGMYFMMHLWGRRTMMCFGTAAAGLAMLGIAVSYTVGGPESAVAGKAILAFTLMYEFFYNGWSGTISWPVAEELVSSRLRVFTIGKSTAINYFFSWLVTYTTPYYINKEQLNWGGKYAYIWAGSNAITFVVFILFLPEMRGRSLEEIDELFENRVSVLDFPKYQCISSMQAREIAGTAVGDEKGEGTSVENETAAVEDRQNM</sequence>
<comment type="caution">
    <text evidence="11">The sequence shown here is derived from an EMBL/GenBank/DDBJ whole genome shotgun (WGS) entry which is preliminary data.</text>
</comment>
<keyword evidence="6 9" id="KW-0472">Membrane</keyword>
<feature type="transmembrane region" description="Helical" evidence="9">
    <location>
        <begin position="321"/>
        <end position="340"/>
    </location>
</feature>
<evidence type="ECO:0000256" key="4">
    <source>
        <dbReference type="ARBA" id="ARBA00022692"/>
    </source>
</evidence>
<feature type="transmembrane region" description="Helical" evidence="9">
    <location>
        <begin position="393"/>
        <end position="410"/>
    </location>
</feature>
<evidence type="ECO:0000259" key="10">
    <source>
        <dbReference type="PROSITE" id="PS50850"/>
    </source>
</evidence>
<feature type="transmembrane region" description="Helical" evidence="9">
    <location>
        <begin position="133"/>
        <end position="153"/>
    </location>
</feature>
<keyword evidence="5 9" id="KW-1133">Transmembrane helix</keyword>
<dbReference type="InterPro" id="IPR020846">
    <property type="entry name" value="MFS_dom"/>
</dbReference>
<dbReference type="InterPro" id="IPR005829">
    <property type="entry name" value="Sugar_transporter_CS"/>
</dbReference>
<evidence type="ECO:0000256" key="5">
    <source>
        <dbReference type="ARBA" id="ARBA00022989"/>
    </source>
</evidence>
<dbReference type="InterPro" id="IPR036259">
    <property type="entry name" value="MFS_trans_sf"/>
</dbReference>
<keyword evidence="4 9" id="KW-0812">Transmembrane</keyword>
<evidence type="ECO:0000256" key="7">
    <source>
        <dbReference type="RuleBase" id="RU003346"/>
    </source>
</evidence>
<reference evidence="11 12" key="1">
    <citation type="submission" date="2017-10" db="EMBL/GenBank/DDBJ databases">
        <title>Comparative genomics in systemic dimorphic fungi from Ajellomycetaceae.</title>
        <authorList>
            <person name="Munoz J.F."/>
            <person name="Mcewen J.G."/>
            <person name="Clay O.K."/>
            <person name="Cuomo C.A."/>
        </authorList>
    </citation>
    <scope>NUCLEOTIDE SEQUENCE [LARGE SCALE GENOMIC DNA]</scope>
    <source>
        <strain evidence="11 12">UAMH5409</strain>
    </source>
</reference>
<dbReference type="GO" id="GO:0005351">
    <property type="term" value="F:carbohydrate:proton symporter activity"/>
    <property type="evidence" value="ECO:0007669"/>
    <property type="project" value="TreeGrafter"/>
</dbReference>
<feature type="transmembrane region" description="Helical" evidence="9">
    <location>
        <begin position="352"/>
        <end position="372"/>
    </location>
</feature>
<gene>
    <name evidence="11" type="ORF">AJ79_07991</name>
</gene>
<proteinExistence type="inferred from homology"/>
<keyword evidence="3 7" id="KW-0813">Transport</keyword>
<dbReference type="AlphaFoldDB" id="A0A2B7WXC2"/>
<feature type="transmembrane region" description="Helical" evidence="9">
    <location>
        <begin position="48"/>
        <end position="68"/>
    </location>
</feature>
<dbReference type="PROSITE" id="PS00217">
    <property type="entry name" value="SUGAR_TRANSPORT_2"/>
    <property type="match status" value="1"/>
</dbReference>
<evidence type="ECO:0000313" key="12">
    <source>
        <dbReference type="Proteomes" id="UP000223968"/>
    </source>
</evidence>
<evidence type="ECO:0000256" key="9">
    <source>
        <dbReference type="SAM" id="Phobius"/>
    </source>
</evidence>
<evidence type="ECO:0000256" key="6">
    <source>
        <dbReference type="ARBA" id="ARBA00023136"/>
    </source>
</evidence>
<dbReference type="GO" id="GO:0016020">
    <property type="term" value="C:membrane"/>
    <property type="evidence" value="ECO:0007669"/>
    <property type="project" value="UniProtKB-SubCell"/>
</dbReference>
<dbReference type="PROSITE" id="PS50850">
    <property type="entry name" value="MFS"/>
    <property type="match status" value="1"/>
</dbReference>
<feature type="transmembrane region" description="Helical" evidence="9">
    <location>
        <begin position="75"/>
        <end position="94"/>
    </location>
</feature>
<dbReference type="InterPro" id="IPR003663">
    <property type="entry name" value="Sugar/inositol_transpt"/>
</dbReference>
<dbReference type="NCBIfam" id="TIGR00879">
    <property type="entry name" value="SP"/>
    <property type="match status" value="1"/>
</dbReference>
<organism evidence="11 12">
    <name type="scientific">Helicocarpus griseus UAMH5409</name>
    <dbReference type="NCBI Taxonomy" id="1447875"/>
    <lineage>
        <taxon>Eukaryota</taxon>
        <taxon>Fungi</taxon>
        <taxon>Dikarya</taxon>
        <taxon>Ascomycota</taxon>
        <taxon>Pezizomycotina</taxon>
        <taxon>Eurotiomycetes</taxon>
        <taxon>Eurotiomycetidae</taxon>
        <taxon>Onygenales</taxon>
        <taxon>Ajellomycetaceae</taxon>
        <taxon>Helicocarpus</taxon>
    </lineage>
</organism>